<evidence type="ECO:0000259" key="7">
    <source>
        <dbReference type="Pfam" id="PF00441"/>
    </source>
</evidence>
<dbReference type="InterPro" id="IPR013786">
    <property type="entry name" value="AcylCoA_DH/ox_N"/>
</dbReference>
<dbReference type="InterPro" id="IPR036250">
    <property type="entry name" value="AcylCo_DH-like_C"/>
</dbReference>
<dbReference type="Pfam" id="PF00441">
    <property type="entry name" value="Acyl-CoA_dh_1"/>
    <property type="match status" value="1"/>
</dbReference>
<evidence type="ECO:0000259" key="9">
    <source>
        <dbReference type="Pfam" id="PF02771"/>
    </source>
</evidence>
<evidence type="ECO:0000256" key="5">
    <source>
        <dbReference type="ARBA" id="ARBA00023002"/>
    </source>
</evidence>
<comment type="cofactor">
    <cofactor evidence="1 6">
        <name>FAD</name>
        <dbReference type="ChEBI" id="CHEBI:57692"/>
    </cofactor>
</comment>
<dbReference type="Gene3D" id="2.40.110.10">
    <property type="entry name" value="Butyryl-CoA Dehydrogenase, subunit A, domain 2"/>
    <property type="match status" value="1"/>
</dbReference>
<feature type="domain" description="Acyl-CoA dehydrogenase/oxidase N-terminal" evidence="9">
    <location>
        <begin position="8"/>
        <end position="121"/>
    </location>
</feature>
<evidence type="ECO:0000256" key="6">
    <source>
        <dbReference type="RuleBase" id="RU362125"/>
    </source>
</evidence>
<dbReference type="GO" id="GO:0050660">
    <property type="term" value="F:flavin adenine dinucleotide binding"/>
    <property type="evidence" value="ECO:0007669"/>
    <property type="project" value="InterPro"/>
</dbReference>
<name>A0A1V2I287_9ACTN</name>
<keyword evidence="4 6" id="KW-0274">FAD</keyword>
<dbReference type="InterPro" id="IPR052161">
    <property type="entry name" value="Mycobact_Acyl-CoA_DH"/>
</dbReference>
<comment type="caution">
    <text evidence="10">The sequence shown here is derived from an EMBL/GenBank/DDBJ whole genome shotgun (WGS) entry which is preliminary data.</text>
</comment>
<evidence type="ECO:0000313" key="10">
    <source>
        <dbReference type="EMBL" id="ONH24072.1"/>
    </source>
</evidence>
<keyword evidence="5 6" id="KW-0560">Oxidoreductase</keyword>
<dbReference type="RefSeq" id="WP_076820973.1">
    <property type="nucleotide sequence ID" value="NZ_MOMC01000075.1"/>
</dbReference>
<dbReference type="Proteomes" id="UP000188929">
    <property type="component" value="Unassembled WGS sequence"/>
</dbReference>
<dbReference type="InterPro" id="IPR046373">
    <property type="entry name" value="Acyl-CoA_Oxase/DH_mid-dom_sf"/>
</dbReference>
<evidence type="ECO:0000256" key="3">
    <source>
        <dbReference type="ARBA" id="ARBA00022630"/>
    </source>
</evidence>
<feature type="domain" description="Acyl-CoA oxidase/dehydrogenase middle" evidence="8">
    <location>
        <begin position="125"/>
        <end position="223"/>
    </location>
</feature>
<dbReference type="AlphaFoldDB" id="A0A1V2I287"/>
<comment type="similarity">
    <text evidence="2 6">Belongs to the acyl-CoA dehydrogenase family.</text>
</comment>
<dbReference type="InterPro" id="IPR037069">
    <property type="entry name" value="AcylCoA_DH/ox_N_sf"/>
</dbReference>
<evidence type="ECO:0000256" key="1">
    <source>
        <dbReference type="ARBA" id="ARBA00001974"/>
    </source>
</evidence>
<dbReference type="GO" id="GO:0005886">
    <property type="term" value="C:plasma membrane"/>
    <property type="evidence" value="ECO:0007669"/>
    <property type="project" value="TreeGrafter"/>
</dbReference>
<dbReference type="STRING" id="1834516.BL253_31170"/>
<sequence length="415" mass="45099">MEYDLGPEAAALRGRLRALVREHVPADYLGAFTADPADLAIAQDFCRLLADEGLLCMAWPEEFGGRGASLWEQTVVREEMWARHEPRGAQYMGVNWVGPTIMRHGTPEQRAQHLPPIARGEVIWCQGFSEPGSGSDLASLRTAARPDPDGDDAGGRAWRIHGQKIWTSYASMAQWCFLLARTSSSGRRQQGLTIFLVPMDSPGIEVRPIACMMGPHHLNEVFLDGVRVTEADVLGEVDGGWAVVQEVLAFERVGIARYARVERLLQEAPAALGDAWDELPAELRGRWARMLTHARRARLLAYRVVSRQGTGQVSPVDSAAYRIAVTRLDQDGAEVLTEIAMAAEPDGEAGAHVDSVDPRRWRRAVEDHARYAVASTVASGSIEMQRILLSRALVAASGAPSSAQPGTAARAGAAS</sequence>
<dbReference type="InterPro" id="IPR006091">
    <property type="entry name" value="Acyl-CoA_Oxase/DH_mid-dom"/>
</dbReference>
<evidence type="ECO:0000256" key="4">
    <source>
        <dbReference type="ARBA" id="ARBA00022827"/>
    </source>
</evidence>
<dbReference type="Gene3D" id="1.20.140.10">
    <property type="entry name" value="Butyryl-CoA Dehydrogenase, subunit A, domain 3"/>
    <property type="match status" value="1"/>
</dbReference>
<feature type="domain" description="Acyl-CoA dehydrogenase/oxidase C-terminal" evidence="7">
    <location>
        <begin position="239"/>
        <end position="393"/>
    </location>
</feature>
<dbReference type="InterPro" id="IPR009100">
    <property type="entry name" value="AcylCoA_DH/oxidase_NM_dom_sf"/>
</dbReference>
<evidence type="ECO:0000256" key="2">
    <source>
        <dbReference type="ARBA" id="ARBA00009347"/>
    </source>
</evidence>
<reference evidence="11" key="1">
    <citation type="submission" date="2016-10" db="EMBL/GenBank/DDBJ databases">
        <title>Frankia sp. NRRL B-16386 Genome sequencing.</title>
        <authorList>
            <person name="Ghodhbane-Gtari F."/>
            <person name="Swanson E."/>
            <person name="Gueddou A."/>
            <person name="Hezbri K."/>
            <person name="Ktari K."/>
            <person name="Nouioui I."/>
            <person name="Morris K."/>
            <person name="Simpson S."/>
            <person name="Abebe-Akele F."/>
            <person name="Thomas K."/>
            <person name="Gtari M."/>
            <person name="Tisa L.S."/>
        </authorList>
    </citation>
    <scope>NUCLEOTIDE SEQUENCE [LARGE SCALE GENOMIC DNA]</scope>
    <source>
        <strain evidence="11">NRRL B-16386</strain>
    </source>
</reference>
<dbReference type="Gene3D" id="1.10.540.10">
    <property type="entry name" value="Acyl-CoA dehydrogenase/oxidase, N-terminal domain"/>
    <property type="match status" value="1"/>
</dbReference>
<proteinExistence type="inferred from homology"/>
<organism evidence="10 11">
    <name type="scientific">Pseudofrankia asymbiotica</name>
    <dbReference type="NCBI Taxonomy" id="1834516"/>
    <lineage>
        <taxon>Bacteria</taxon>
        <taxon>Bacillati</taxon>
        <taxon>Actinomycetota</taxon>
        <taxon>Actinomycetes</taxon>
        <taxon>Frankiales</taxon>
        <taxon>Frankiaceae</taxon>
        <taxon>Pseudofrankia</taxon>
    </lineage>
</organism>
<dbReference type="SUPFAM" id="SSF47203">
    <property type="entry name" value="Acyl-CoA dehydrogenase C-terminal domain-like"/>
    <property type="match status" value="1"/>
</dbReference>
<gene>
    <name evidence="10" type="ORF">BL253_31170</name>
</gene>
<dbReference type="InterPro" id="IPR009075">
    <property type="entry name" value="AcylCo_DH/oxidase_C"/>
</dbReference>
<dbReference type="PANTHER" id="PTHR43292">
    <property type="entry name" value="ACYL-COA DEHYDROGENASE"/>
    <property type="match status" value="1"/>
</dbReference>
<evidence type="ECO:0000259" key="8">
    <source>
        <dbReference type="Pfam" id="PF02770"/>
    </source>
</evidence>
<dbReference type="PANTHER" id="PTHR43292:SF3">
    <property type="entry name" value="ACYL-COA DEHYDROGENASE FADE29"/>
    <property type="match status" value="1"/>
</dbReference>
<dbReference type="SUPFAM" id="SSF56645">
    <property type="entry name" value="Acyl-CoA dehydrogenase NM domain-like"/>
    <property type="match status" value="1"/>
</dbReference>
<dbReference type="Pfam" id="PF02770">
    <property type="entry name" value="Acyl-CoA_dh_M"/>
    <property type="match status" value="1"/>
</dbReference>
<evidence type="ECO:0000313" key="11">
    <source>
        <dbReference type="Proteomes" id="UP000188929"/>
    </source>
</evidence>
<keyword evidence="3 6" id="KW-0285">Flavoprotein</keyword>
<dbReference type="OrthoDB" id="4507084at2"/>
<keyword evidence="11" id="KW-1185">Reference proteome</keyword>
<protein>
    <submittedName>
        <fullName evidence="10">Acyl-CoA dehydrogenase</fullName>
    </submittedName>
</protein>
<dbReference type="GO" id="GO:0016627">
    <property type="term" value="F:oxidoreductase activity, acting on the CH-CH group of donors"/>
    <property type="evidence" value="ECO:0007669"/>
    <property type="project" value="InterPro"/>
</dbReference>
<dbReference type="EMBL" id="MOMC01000075">
    <property type="protein sequence ID" value="ONH24072.1"/>
    <property type="molecule type" value="Genomic_DNA"/>
</dbReference>
<accession>A0A1V2I287</accession>
<dbReference type="Pfam" id="PF02771">
    <property type="entry name" value="Acyl-CoA_dh_N"/>
    <property type="match status" value="1"/>
</dbReference>